<evidence type="ECO:0000256" key="1">
    <source>
        <dbReference type="SAM" id="MobiDB-lite"/>
    </source>
</evidence>
<dbReference type="InterPro" id="IPR008271">
    <property type="entry name" value="Ser/Thr_kinase_AS"/>
</dbReference>
<accession>A0A8T1WLJ2</accession>
<organism evidence="3 4">
    <name type="scientific">Phytophthora boehmeriae</name>
    <dbReference type="NCBI Taxonomy" id="109152"/>
    <lineage>
        <taxon>Eukaryota</taxon>
        <taxon>Sar</taxon>
        <taxon>Stramenopiles</taxon>
        <taxon>Oomycota</taxon>
        <taxon>Peronosporomycetes</taxon>
        <taxon>Peronosporales</taxon>
        <taxon>Peronosporaceae</taxon>
        <taxon>Phytophthora</taxon>
    </lineage>
</organism>
<dbReference type="PROSITE" id="PS00108">
    <property type="entry name" value="PROTEIN_KINASE_ST"/>
    <property type="match status" value="1"/>
</dbReference>
<dbReference type="GO" id="GO:0004674">
    <property type="term" value="F:protein serine/threonine kinase activity"/>
    <property type="evidence" value="ECO:0007669"/>
    <property type="project" value="TreeGrafter"/>
</dbReference>
<sequence length="824" mass="92513">MKLARHGEIVLVLERAMEAALGILDLLDTSSRDAWYQQLQRERDEQMKMYEGLLTDDEKLMTEAGGEDQQLEILTILKHSFDRDGDLLTQRELDVTSFVYDAIARRANVIAVTSPKWLSTSEYEWSFSEMTPVEDEENCIREAIIWEELNHPNILKIYGACHVGEPGILHEANFISVHPCWKEFLGCARALRYMHDRGFVHCFFSVENLRSSKSEGGDGVLVGFGLVPLNEAFRYGIIYNTWVERQGDDVHPTVASDVLAFGHHIFEYLLYLACDYDEDKTALLAPSMTGRLPYTRPEFLNEDEWNLLQNMCADVATERASMADIITQIEVLAALEASNDDDDGDNSKSKVKSEANTPATVQDTSTYEIQSLGLTLQGTLDELKELCADLPEFGDVNDPVYARLLDVYKQLQKLRTTVPESLVENFSVILLRFYDILDKRAYPSESIVASVCAARTVAGKNFSIHHDIDRLIFTSPLLSNGAVVHRWEPIWKMARDNQSEVLATHLEDPSSFLDQLEESSNREEALALLQFEARNHIGARSAPSVLATQHDVTETTEGGSLPPWFIPPYQVTLDKHAADGSFGAVYYGQWLDTDVVVKQVTTDQLDRANRLQFRHEANLWFGLNHVNLVKLYGACHEGRPFFVCERASEGTIGSYLKGKGRWEIWDSIRDAARGLKHLHDHSIIHGDLKGNNILVCDDGLVKLADFGLSSVANRDGVVTDGLEGALGAFRWKAPECILGARPTFASDIFSLGMCVIEIVTGDFPWGKDMSDAAVKFNVAEKKLIPPRPESFNDTEWDLVARMCKFDPQQRISAGAVVSFVDNMR</sequence>
<gene>
    <name evidence="3" type="primary">LRRK2_5</name>
    <name evidence="3" type="ORF">PHYBOEH_006329</name>
</gene>
<evidence type="ECO:0000259" key="2">
    <source>
        <dbReference type="PROSITE" id="PS50011"/>
    </source>
</evidence>
<dbReference type="Proteomes" id="UP000693981">
    <property type="component" value="Unassembled WGS sequence"/>
</dbReference>
<dbReference type="PANTHER" id="PTHR44329:SF214">
    <property type="entry name" value="PROTEIN KINASE DOMAIN-CONTAINING PROTEIN"/>
    <property type="match status" value="1"/>
</dbReference>
<dbReference type="PANTHER" id="PTHR44329">
    <property type="entry name" value="SERINE/THREONINE-PROTEIN KINASE TNNI3K-RELATED"/>
    <property type="match status" value="1"/>
</dbReference>
<dbReference type="OrthoDB" id="127186at2759"/>
<keyword evidence="4" id="KW-1185">Reference proteome</keyword>
<keyword evidence="3" id="KW-0808">Transferase</keyword>
<name>A0A8T1WLJ2_9STRA</name>
<protein>
    <submittedName>
        <fullName evidence="3">Leucine-rich repeat serine/threonine-protein kinase 2</fullName>
    </submittedName>
</protein>
<feature type="region of interest" description="Disordered" evidence="1">
    <location>
        <begin position="338"/>
        <end position="362"/>
    </location>
</feature>
<comment type="caution">
    <text evidence="3">The sequence shown here is derived from an EMBL/GenBank/DDBJ whole genome shotgun (WGS) entry which is preliminary data.</text>
</comment>
<dbReference type="AlphaFoldDB" id="A0A8T1WLJ2"/>
<dbReference type="PROSITE" id="PS50011">
    <property type="entry name" value="PROTEIN_KINASE_DOM"/>
    <property type="match status" value="1"/>
</dbReference>
<dbReference type="GO" id="GO:0005524">
    <property type="term" value="F:ATP binding"/>
    <property type="evidence" value="ECO:0007669"/>
    <property type="project" value="InterPro"/>
</dbReference>
<dbReference type="EMBL" id="JAGDFL010000334">
    <property type="protein sequence ID" value="KAG7392589.1"/>
    <property type="molecule type" value="Genomic_DNA"/>
</dbReference>
<keyword evidence="3" id="KW-0418">Kinase</keyword>
<dbReference type="InterPro" id="IPR000719">
    <property type="entry name" value="Prot_kinase_dom"/>
</dbReference>
<reference evidence="3" key="1">
    <citation type="submission" date="2021-02" db="EMBL/GenBank/DDBJ databases">
        <authorList>
            <person name="Palmer J.M."/>
        </authorList>
    </citation>
    <scope>NUCLEOTIDE SEQUENCE</scope>
    <source>
        <strain evidence="3">SCRP23</strain>
    </source>
</reference>
<evidence type="ECO:0000313" key="4">
    <source>
        <dbReference type="Proteomes" id="UP000693981"/>
    </source>
</evidence>
<feature type="domain" description="Protein kinase" evidence="2">
    <location>
        <begin position="571"/>
        <end position="824"/>
    </location>
</feature>
<dbReference type="Pfam" id="PF07714">
    <property type="entry name" value="PK_Tyr_Ser-Thr"/>
    <property type="match status" value="1"/>
</dbReference>
<dbReference type="SMART" id="SM00220">
    <property type="entry name" value="S_TKc"/>
    <property type="match status" value="1"/>
</dbReference>
<dbReference type="InterPro" id="IPR051681">
    <property type="entry name" value="Ser/Thr_Kinases-Pseudokinases"/>
</dbReference>
<dbReference type="InterPro" id="IPR001245">
    <property type="entry name" value="Ser-Thr/Tyr_kinase_cat_dom"/>
</dbReference>
<proteinExistence type="predicted"/>
<evidence type="ECO:0000313" key="3">
    <source>
        <dbReference type="EMBL" id="KAG7392589.1"/>
    </source>
</evidence>